<keyword evidence="3" id="KW-1185">Reference proteome</keyword>
<comment type="caution">
    <text evidence="2">The sequence shown here is derived from an EMBL/GenBank/DDBJ whole genome shotgun (WGS) entry which is preliminary data.</text>
</comment>
<dbReference type="Proteomes" id="UP000175744">
    <property type="component" value="Unassembled WGS sequence"/>
</dbReference>
<reference evidence="2 3" key="1">
    <citation type="submission" date="2016-06" db="EMBL/GenBank/DDBJ databases">
        <title>Genome sequence of Clostridium acetireducens DSM 10703.</title>
        <authorList>
            <person name="Poehlein A."/>
            <person name="Fluechter S."/>
            <person name="Duerre P."/>
            <person name="Daniel R."/>
        </authorList>
    </citation>
    <scope>NUCLEOTIDE SEQUENCE [LARGE SCALE GENOMIC DNA]</scope>
    <source>
        <strain evidence="2 3">DSM 10703</strain>
    </source>
</reference>
<name>A0A1E8EW87_9CLOT</name>
<keyword evidence="1" id="KW-1133">Transmembrane helix</keyword>
<keyword evidence="1" id="KW-0812">Transmembrane</keyword>
<protein>
    <submittedName>
        <fullName evidence="2">Uncharacterized protein</fullName>
    </submittedName>
</protein>
<sequence length="164" mass="19381">MYKETIERKIFHVIFALFLILVTVLFSTEIIKLIYTQRSDINNLSVFIFQIGLLVVFAFEVFKCKVKYSYSVIADQFIIHKLIGNEDKVVENIKIQDIEFIGENNKLLSCLDRIKSRKYICSLYCKKTYCCIYKKGEKVNKFYFESSNDLVKKIKVIKNKSLRN</sequence>
<evidence type="ECO:0000256" key="1">
    <source>
        <dbReference type="SAM" id="Phobius"/>
    </source>
</evidence>
<feature type="transmembrane region" description="Helical" evidence="1">
    <location>
        <begin position="41"/>
        <end position="62"/>
    </location>
</feature>
<gene>
    <name evidence="2" type="ORF">CLOACE_20800</name>
</gene>
<organism evidence="2 3">
    <name type="scientific">Clostridium acetireducens DSM 10703</name>
    <dbReference type="NCBI Taxonomy" id="1121290"/>
    <lineage>
        <taxon>Bacteria</taxon>
        <taxon>Bacillati</taxon>
        <taxon>Bacillota</taxon>
        <taxon>Clostridia</taxon>
        <taxon>Eubacteriales</taxon>
        <taxon>Clostridiaceae</taxon>
        <taxon>Clostridium</taxon>
    </lineage>
</organism>
<dbReference type="STRING" id="1121290.CLAOCE_20800"/>
<dbReference type="PATRIC" id="fig|1121290.3.peg.2089"/>
<evidence type="ECO:0000313" key="2">
    <source>
        <dbReference type="EMBL" id="OFI01525.1"/>
    </source>
</evidence>
<dbReference type="AlphaFoldDB" id="A0A1E8EW87"/>
<dbReference type="OrthoDB" id="1953575at2"/>
<feature type="transmembrane region" description="Helical" evidence="1">
    <location>
        <begin position="12"/>
        <end position="35"/>
    </location>
</feature>
<evidence type="ECO:0000313" key="3">
    <source>
        <dbReference type="Proteomes" id="UP000175744"/>
    </source>
</evidence>
<keyword evidence="1" id="KW-0472">Membrane</keyword>
<proteinExistence type="predicted"/>
<dbReference type="EMBL" id="LZFO01000041">
    <property type="protein sequence ID" value="OFI01525.1"/>
    <property type="molecule type" value="Genomic_DNA"/>
</dbReference>
<dbReference type="RefSeq" id="WP_070111102.1">
    <property type="nucleotide sequence ID" value="NZ_LZFO01000041.1"/>
</dbReference>
<accession>A0A1E8EW87</accession>